<protein>
    <submittedName>
        <fullName evidence="4">Peptidase M61</fullName>
    </submittedName>
</protein>
<evidence type="ECO:0000256" key="1">
    <source>
        <dbReference type="SAM" id="SignalP"/>
    </source>
</evidence>
<feature type="chain" id="PRO_5015546190" evidence="1">
    <location>
        <begin position="28"/>
        <end position="526"/>
    </location>
</feature>
<evidence type="ECO:0000313" key="4">
    <source>
        <dbReference type="EMBL" id="AWK06289.1"/>
    </source>
</evidence>
<keyword evidence="5" id="KW-1185">Reference proteome</keyword>
<dbReference type="InterPro" id="IPR040756">
    <property type="entry name" value="Peptidase_M61_N"/>
</dbReference>
<dbReference type="Proteomes" id="UP000245250">
    <property type="component" value="Chromosome"/>
</dbReference>
<gene>
    <name evidence="4" type="ORF">HYN56_19490</name>
</gene>
<feature type="signal peptide" evidence="1">
    <location>
        <begin position="1"/>
        <end position="27"/>
    </location>
</feature>
<dbReference type="KEGG" id="fcr:HYN56_19490"/>
<feature type="domain" description="Peptidase M61 N-terminal" evidence="3">
    <location>
        <begin position="40"/>
        <end position="206"/>
    </location>
</feature>
<dbReference type="PIRSF" id="PIRSF016493">
    <property type="entry name" value="Glycyl_aminpptds"/>
    <property type="match status" value="1"/>
</dbReference>
<dbReference type="InterPro" id="IPR024191">
    <property type="entry name" value="Peptidase_M61"/>
</dbReference>
<accession>A0A2S1YQE2</accession>
<sequence length="526" mass="60235">MKHSLAQSKKGKSFAFLLLSFVFLGTAQSVVSQTKSPVLQYVVSMPDPENHYFHVELYCSSWQEETIDFKMPNWMPGYYQLMHYSKMVENFTAKVNNKNIAVKKLNENSWQIKTPKNKPFTLSYDVKADKQFVANSYLDASHAYIIPNSLFVYIDGHINTSVSVKIEGIKKDFKIATGLEPIAGKTNEFTAPDFDILYDCPLLIGDLEELPSFKVNGIQHRFIGYKIGDFDKVKFMDNLKKVVESAVAIIGDIPYKQYTFIGIGSGQGGIEHLNNTTVSFDGSDLHKPEAMNRMMSFLAHEYFHHYNVKRIRPFELGPFDYDKGSKTNLLWVSEGLSVYYEYLIVKRASLISEQTLFQNLESAINAFENSPGRSYQSLTQASFETWSDGPFGKQGENAAKSISYYEKGPAVGLVLDFAIRKATQNQKSLDDVMRLLYWKYYKKLQRGFTDAEFQESCEKISGCSLNSIFEYVYTTKPIDYNNYLKYAGLQLNEKLDTVSNSRKFSFQILESANDNQRKILRSWLEQ</sequence>
<dbReference type="Pfam" id="PF05299">
    <property type="entry name" value="Peptidase_M61"/>
    <property type="match status" value="1"/>
</dbReference>
<dbReference type="RefSeq" id="WP_109193706.1">
    <property type="nucleotide sequence ID" value="NZ_CP029255.1"/>
</dbReference>
<dbReference type="InterPro" id="IPR007963">
    <property type="entry name" value="Peptidase_M61_catalytic"/>
</dbReference>
<evidence type="ECO:0000313" key="5">
    <source>
        <dbReference type="Proteomes" id="UP000245250"/>
    </source>
</evidence>
<evidence type="ECO:0000259" key="3">
    <source>
        <dbReference type="Pfam" id="PF17899"/>
    </source>
</evidence>
<keyword evidence="1" id="KW-0732">Signal</keyword>
<name>A0A2S1YQE2_9FLAO</name>
<dbReference type="SUPFAM" id="SSF55486">
    <property type="entry name" value="Metalloproteases ('zincins'), catalytic domain"/>
    <property type="match status" value="1"/>
</dbReference>
<dbReference type="OrthoDB" id="9778516at2"/>
<dbReference type="InterPro" id="IPR027268">
    <property type="entry name" value="Peptidase_M4/M1_CTD_sf"/>
</dbReference>
<dbReference type="Gene3D" id="1.10.390.10">
    <property type="entry name" value="Neutral Protease Domain 2"/>
    <property type="match status" value="1"/>
</dbReference>
<evidence type="ECO:0000259" key="2">
    <source>
        <dbReference type="Pfam" id="PF05299"/>
    </source>
</evidence>
<feature type="domain" description="Peptidase M61 catalytic" evidence="2">
    <location>
        <begin position="294"/>
        <end position="409"/>
    </location>
</feature>
<dbReference type="Pfam" id="PF17899">
    <property type="entry name" value="Peptidase_M61_N"/>
    <property type="match status" value="1"/>
</dbReference>
<reference evidence="4 5" key="1">
    <citation type="submission" date="2018-05" db="EMBL/GenBank/DDBJ databases">
        <title>Genome sequencing of Flavobacterium sp. HYN0056.</title>
        <authorList>
            <person name="Yi H."/>
            <person name="Baek C."/>
        </authorList>
    </citation>
    <scope>NUCLEOTIDE SEQUENCE [LARGE SCALE GENOMIC DNA]</scope>
    <source>
        <strain evidence="4 5">HYN0056</strain>
    </source>
</reference>
<dbReference type="AlphaFoldDB" id="A0A2S1YQE2"/>
<organism evidence="4 5">
    <name type="scientific">Flavobacterium crocinum</name>
    <dbReference type="NCBI Taxonomy" id="2183896"/>
    <lineage>
        <taxon>Bacteria</taxon>
        <taxon>Pseudomonadati</taxon>
        <taxon>Bacteroidota</taxon>
        <taxon>Flavobacteriia</taxon>
        <taxon>Flavobacteriales</taxon>
        <taxon>Flavobacteriaceae</taxon>
        <taxon>Flavobacterium</taxon>
    </lineage>
</organism>
<proteinExistence type="predicted"/>
<dbReference type="Gene3D" id="2.60.40.3650">
    <property type="match status" value="1"/>
</dbReference>
<dbReference type="EMBL" id="CP029255">
    <property type="protein sequence ID" value="AWK06289.1"/>
    <property type="molecule type" value="Genomic_DNA"/>
</dbReference>